<evidence type="ECO:0000313" key="7">
    <source>
        <dbReference type="Proteomes" id="UP000007599"/>
    </source>
</evidence>
<evidence type="ECO:0000256" key="1">
    <source>
        <dbReference type="ARBA" id="ARBA00001561"/>
    </source>
</evidence>
<dbReference type="eggNOG" id="COG0860">
    <property type="taxonomic scope" value="Bacteria"/>
</dbReference>
<dbReference type="SMART" id="SM00646">
    <property type="entry name" value="Ami_3"/>
    <property type="match status" value="1"/>
</dbReference>
<dbReference type="KEGG" id="fin:KQS_07155"/>
<dbReference type="CDD" id="cd02696">
    <property type="entry name" value="MurNAc-LAA"/>
    <property type="match status" value="1"/>
</dbReference>
<dbReference type="HOGENOM" id="CLU_014322_4_5_10"/>
<evidence type="ECO:0000256" key="4">
    <source>
        <dbReference type="SAM" id="MobiDB-lite"/>
    </source>
</evidence>
<proteinExistence type="predicted"/>
<dbReference type="InterPro" id="IPR002508">
    <property type="entry name" value="MurNAc-LAA_cat"/>
</dbReference>
<sequence>MSVKKIFLAVFLLISFLNWSQNKKFKVVLDAGHGGKDYGATYHGNIEKNIALKTALKVGEILKNEHDIEVVYTRNTDVFVELDERANIANKSKGHLFISMHCNANPNQAAAGNETYVMGITKSASNLEVAKKENAVVTLESNYKVKYDGFDPKKPESVIGISILQEENLQQSIEIAGKVQQAFTKFTPNKSRGVKQAGFLVLRKIAMPRILIEMGFVSNKNEGAFLNSEEGQLKLAQAIATAIVNYKKDYFHSESNLPKKQEVSKEEDKKDTPKKEDDKANVTSSSKEDIFFKIQISASAKKIETVPTNFKGLKSISVQKEKSIYKYFYGQTSDYKKAKQLLEEAKAKGYTSSFIVAIQNGKQISIKDAIK</sequence>
<comment type="catalytic activity">
    <reaction evidence="1">
        <text>Hydrolyzes the link between N-acetylmuramoyl residues and L-amino acid residues in certain cell-wall glycopeptides.</text>
        <dbReference type="EC" id="3.5.1.28"/>
    </reaction>
</comment>
<protein>
    <recommendedName>
        <fullName evidence="2">N-acetylmuramoyl-L-alanine amidase</fullName>
        <ecNumber evidence="2">3.5.1.28</ecNumber>
    </recommendedName>
</protein>
<dbReference type="PATRIC" id="fig|1094466.5.peg.1408"/>
<organism evidence="6 7">
    <name type="scientific">Flavobacterium indicum (strain DSM 17447 / CIP 109464 / GPTSA100-9)</name>
    <dbReference type="NCBI Taxonomy" id="1094466"/>
    <lineage>
        <taxon>Bacteria</taxon>
        <taxon>Pseudomonadati</taxon>
        <taxon>Bacteroidota</taxon>
        <taxon>Flavobacteriia</taxon>
        <taxon>Flavobacteriales</taxon>
        <taxon>Flavobacteriaceae</taxon>
        <taxon>Flavobacterium</taxon>
    </lineage>
</organism>
<evidence type="ECO:0000256" key="2">
    <source>
        <dbReference type="ARBA" id="ARBA00011901"/>
    </source>
</evidence>
<dbReference type="EC" id="3.5.1.28" evidence="2"/>
<dbReference type="Proteomes" id="UP000007599">
    <property type="component" value="Chromosome I"/>
</dbReference>
<keyword evidence="3 6" id="KW-0378">Hydrolase</keyword>
<dbReference type="SUPFAM" id="SSF53187">
    <property type="entry name" value="Zn-dependent exopeptidases"/>
    <property type="match status" value="1"/>
</dbReference>
<dbReference type="GO" id="GO:0009253">
    <property type="term" value="P:peptidoglycan catabolic process"/>
    <property type="evidence" value="ECO:0007669"/>
    <property type="project" value="InterPro"/>
</dbReference>
<dbReference type="Pfam" id="PF01520">
    <property type="entry name" value="Amidase_3"/>
    <property type="match status" value="1"/>
</dbReference>
<keyword evidence="7" id="KW-1185">Reference proteome</keyword>
<dbReference type="PANTHER" id="PTHR30404">
    <property type="entry name" value="N-ACETYLMURAMOYL-L-ALANINE AMIDASE"/>
    <property type="match status" value="1"/>
</dbReference>
<dbReference type="RefSeq" id="WP_014388514.1">
    <property type="nucleotide sequence ID" value="NC_017025.1"/>
</dbReference>
<evidence type="ECO:0000259" key="5">
    <source>
        <dbReference type="SMART" id="SM00646"/>
    </source>
</evidence>
<feature type="region of interest" description="Disordered" evidence="4">
    <location>
        <begin position="257"/>
        <end position="282"/>
    </location>
</feature>
<dbReference type="EMBL" id="HE774682">
    <property type="protein sequence ID" value="CCG53389.1"/>
    <property type="molecule type" value="Genomic_DNA"/>
</dbReference>
<dbReference type="InterPro" id="IPR050695">
    <property type="entry name" value="N-acetylmuramoyl_amidase_3"/>
</dbReference>
<dbReference type="GO" id="GO:0030288">
    <property type="term" value="C:outer membrane-bounded periplasmic space"/>
    <property type="evidence" value="ECO:0007669"/>
    <property type="project" value="TreeGrafter"/>
</dbReference>
<evidence type="ECO:0000313" key="6">
    <source>
        <dbReference type="EMBL" id="CCG53389.1"/>
    </source>
</evidence>
<name>H8XQU1_FLAIG</name>
<dbReference type="AlphaFoldDB" id="H8XQU1"/>
<reference evidence="7" key="2">
    <citation type="submission" date="2012-03" db="EMBL/GenBank/DDBJ databases">
        <title>Complete genome sequence of Flavobacterium indicum GPTSA100-9T, isolated from warm spring water.</title>
        <authorList>
            <person name="Barbier P."/>
            <person name="Houel A."/>
            <person name="Loux V."/>
            <person name="Poulain J."/>
            <person name="Bernardet J.-F."/>
            <person name="Touchon M."/>
            <person name="Duchaud E."/>
        </authorList>
    </citation>
    <scope>NUCLEOTIDE SEQUENCE [LARGE SCALE GENOMIC DNA]</scope>
    <source>
        <strain evidence="7">DSM 17447 / CIP 109464 / GPTSA100-9</strain>
    </source>
</reference>
<dbReference type="FunFam" id="3.40.630.40:FF:000005">
    <property type="entry name" value="N-acetylmuramoyl-L-alanine amidase (AmiA)"/>
    <property type="match status" value="1"/>
</dbReference>
<accession>H8XQU1</accession>
<evidence type="ECO:0000256" key="3">
    <source>
        <dbReference type="ARBA" id="ARBA00022801"/>
    </source>
</evidence>
<dbReference type="PANTHER" id="PTHR30404:SF0">
    <property type="entry name" value="N-ACETYLMURAMOYL-L-ALANINE AMIDASE AMIC"/>
    <property type="match status" value="1"/>
</dbReference>
<feature type="domain" description="MurNAc-LAA" evidence="5">
    <location>
        <begin position="86"/>
        <end position="244"/>
    </location>
</feature>
<dbReference type="OrthoDB" id="9806267at2"/>
<dbReference type="GO" id="GO:0008745">
    <property type="term" value="F:N-acetylmuramoyl-L-alanine amidase activity"/>
    <property type="evidence" value="ECO:0007669"/>
    <property type="project" value="UniProtKB-EC"/>
</dbReference>
<gene>
    <name evidence="6" type="ordered locus">KQS_07155</name>
</gene>
<dbReference type="STRING" id="1094466.KQS_07155"/>
<dbReference type="Gene3D" id="3.40.630.40">
    <property type="entry name" value="Zn-dependent exopeptidases"/>
    <property type="match status" value="1"/>
</dbReference>
<reference evidence="6 7" key="1">
    <citation type="journal article" date="2012" name="J. Bacteriol.">
        <title>Complete Genome Sequence of Flavobacterium indicum GPSTA100-9T, Isolated from Warm Spring Water.</title>
        <authorList>
            <person name="Barbier P."/>
            <person name="Houel A."/>
            <person name="Loux V."/>
            <person name="Poulain J."/>
            <person name="Bernardet J.F."/>
            <person name="Touchon M."/>
            <person name="Duchaud E."/>
        </authorList>
    </citation>
    <scope>NUCLEOTIDE SEQUENCE [LARGE SCALE GENOMIC DNA]</scope>
    <source>
        <strain evidence="7">DSM 17447 / CIP 109464 / GPTSA100-9</strain>
    </source>
</reference>